<comment type="function">
    <text evidence="6">Catalyzes the 2'-O-methylation of the ribose of cytidine 1402 (C1402) in 16S rRNA.</text>
</comment>
<keyword evidence="2 6" id="KW-0698">rRNA processing</keyword>
<dbReference type="Pfam" id="PF00590">
    <property type="entry name" value="TP_methylase"/>
    <property type="match status" value="1"/>
</dbReference>
<dbReference type="GO" id="GO:0070677">
    <property type="term" value="F:rRNA (cytosine-2'-O-)-methyltransferase activity"/>
    <property type="evidence" value="ECO:0007669"/>
    <property type="project" value="UniProtKB-UniRule"/>
</dbReference>
<comment type="similarity">
    <text evidence="6">Belongs to the methyltransferase superfamily. RsmI family.</text>
</comment>
<comment type="catalytic activity">
    <reaction evidence="6">
        <text>cytidine(1402) in 16S rRNA + S-adenosyl-L-methionine = 2'-O-methylcytidine(1402) in 16S rRNA + S-adenosyl-L-homocysteine + H(+)</text>
        <dbReference type="Rhea" id="RHEA:42924"/>
        <dbReference type="Rhea" id="RHEA-COMP:10285"/>
        <dbReference type="Rhea" id="RHEA-COMP:10286"/>
        <dbReference type="ChEBI" id="CHEBI:15378"/>
        <dbReference type="ChEBI" id="CHEBI:57856"/>
        <dbReference type="ChEBI" id="CHEBI:59789"/>
        <dbReference type="ChEBI" id="CHEBI:74495"/>
        <dbReference type="ChEBI" id="CHEBI:82748"/>
        <dbReference type="EC" id="2.1.1.198"/>
    </reaction>
</comment>
<protein>
    <recommendedName>
        <fullName evidence="6">Ribosomal RNA small subunit methyltransferase I</fullName>
        <ecNumber evidence="6">2.1.1.198</ecNumber>
    </recommendedName>
    <alternativeName>
        <fullName evidence="6">16S rRNA 2'-O-ribose C1402 methyltransferase</fullName>
    </alternativeName>
    <alternativeName>
        <fullName evidence="6">rRNA (cytidine-2'-O-)-methyltransferase RsmI</fullName>
    </alternativeName>
</protein>
<sequence>MSTLYIVATPIGNLEDLTMRAMRILGEVDFVLCEDTRVTKNLLNHYNINTPLISYHQHSNLQKVEYIISLLAEGKNLALVTDAGTPGISDPGGMLVQKVIEEFGEDVKIESVPGASAVTAALSISGISADKFFFLGFPPHKKGRQTFLKKILQSEYPVVVYESKHRIIKFLEELKALNEASGVLSPEEGEVAEAEEFESASKKKRKKFKEEKKPIHLTSVVVCRQISKMFETVYRGELDSIIEKIKSNENDQKGEFVVIVGK</sequence>
<keyword evidence="4 6" id="KW-0808">Transferase</keyword>
<keyword evidence="1 6" id="KW-0963">Cytoplasm</keyword>
<keyword evidence="5 6" id="KW-0949">S-adenosyl-L-methionine</keyword>
<dbReference type="SUPFAM" id="SSF53790">
    <property type="entry name" value="Tetrapyrrole methylase"/>
    <property type="match status" value="2"/>
</dbReference>
<comment type="caution">
    <text evidence="8">The sequence shown here is derived from an EMBL/GenBank/DDBJ whole genome shotgun (WGS) entry which is preliminary data.</text>
</comment>
<dbReference type="Gene3D" id="3.30.950.10">
    <property type="entry name" value="Methyltransferase, Cobalt-precorrin-4 Transmethylase, Domain 2"/>
    <property type="match status" value="1"/>
</dbReference>
<dbReference type="PIRSF" id="PIRSF005917">
    <property type="entry name" value="MTase_YraL"/>
    <property type="match status" value="1"/>
</dbReference>
<dbReference type="FunFam" id="3.40.1010.10:FF:000007">
    <property type="entry name" value="Ribosomal RNA small subunit methyltransferase I"/>
    <property type="match status" value="1"/>
</dbReference>
<dbReference type="InterPro" id="IPR014777">
    <property type="entry name" value="4pyrrole_Mease_sub1"/>
</dbReference>
<dbReference type="HAMAP" id="MF_01877">
    <property type="entry name" value="16SrRNA_methyltr_I"/>
    <property type="match status" value="1"/>
</dbReference>
<dbReference type="AlphaFoldDB" id="A0A0G0PXV0"/>
<dbReference type="PANTHER" id="PTHR46111">
    <property type="entry name" value="RIBOSOMAL RNA SMALL SUBUNIT METHYLTRANSFERASE I"/>
    <property type="match status" value="1"/>
</dbReference>
<dbReference type="NCBIfam" id="TIGR00096">
    <property type="entry name" value="16S rRNA (cytidine(1402)-2'-O)-methyltransferase"/>
    <property type="match status" value="1"/>
</dbReference>
<dbReference type="CDD" id="cd11648">
    <property type="entry name" value="RsmI"/>
    <property type="match status" value="1"/>
</dbReference>
<dbReference type="Gene3D" id="3.40.1010.10">
    <property type="entry name" value="Cobalt-precorrin-4 Transmethylase, Domain 1"/>
    <property type="match status" value="1"/>
</dbReference>
<feature type="domain" description="Tetrapyrrole methylase" evidence="7">
    <location>
        <begin position="3"/>
        <end position="239"/>
    </location>
</feature>
<dbReference type="InterPro" id="IPR014776">
    <property type="entry name" value="4pyrrole_Mease_sub2"/>
</dbReference>
<evidence type="ECO:0000256" key="2">
    <source>
        <dbReference type="ARBA" id="ARBA00022552"/>
    </source>
</evidence>
<dbReference type="PATRIC" id="fig|1618642.3.peg.421"/>
<name>A0A0G0PXV0_9BACT</name>
<evidence type="ECO:0000259" key="7">
    <source>
        <dbReference type="Pfam" id="PF00590"/>
    </source>
</evidence>
<dbReference type="InterPro" id="IPR035996">
    <property type="entry name" value="4pyrrol_Methylase_sf"/>
</dbReference>
<evidence type="ECO:0000256" key="5">
    <source>
        <dbReference type="ARBA" id="ARBA00022691"/>
    </source>
</evidence>
<dbReference type="GO" id="GO:0005737">
    <property type="term" value="C:cytoplasm"/>
    <property type="evidence" value="ECO:0007669"/>
    <property type="project" value="UniProtKB-SubCell"/>
</dbReference>
<dbReference type="PANTHER" id="PTHR46111:SF1">
    <property type="entry name" value="RIBOSOMAL RNA SMALL SUBUNIT METHYLTRANSFERASE I"/>
    <property type="match status" value="1"/>
</dbReference>
<keyword evidence="3 6" id="KW-0489">Methyltransferase</keyword>
<organism evidence="8 9">
    <name type="scientific">Candidatus Falkowbacteria bacterium GW2011_GWF2_39_8</name>
    <dbReference type="NCBI Taxonomy" id="1618642"/>
    <lineage>
        <taxon>Bacteria</taxon>
        <taxon>Candidatus Falkowiibacteriota</taxon>
    </lineage>
</organism>
<evidence type="ECO:0000256" key="3">
    <source>
        <dbReference type="ARBA" id="ARBA00022603"/>
    </source>
</evidence>
<evidence type="ECO:0000313" key="9">
    <source>
        <dbReference type="Proteomes" id="UP000034137"/>
    </source>
</evidence>
<comment type="subcellular location">
    <subcellularLocation>
        <location evidence="6">Cytoplasm</location>
    </subcellularLocation>
</comment>
<dbReference type="InterPro" id="IPR000878">
    <property type="entry name" value="4pyrrol_Mease"/>
</dbReference>
<dbReference type="InterPro" id="IPR008189">
    <property type="entry name" value="rRNA_ssu_MeTfrase_I"/>
</dbReference>
<gene>
    <name evidence="6" type="primary">rsmI</name>
    <name evidence="8" type="ORF">UT64_C0018G0007</name>
</gene>
<accession>A0A0G0PXV0</accession>
<evidence type="ECO:0000313" key="8">
    <source>
        <dbReference type="EMBL" id="KKR32944.1"/>
    </source>
</evidence>
<dbReference type="EMBL" id="LBXO01000018">
    <property type="protein sequence ID" value="KKR32944.1"/>
    <property type="molecule type" value="Genomic_DNA"/>
</dbReference>
<dbReference type="EC" id="2.1.1.198" evidence="6"/>
<proteinExistence type="inferred from homology"/>
<evidence type="ECO:0000256" key="4">
    <source>
        <dbReference type="ARBA" id="ARBA00022679"/>
    </source>
</evidence>
<reference evidence="8 9" key="1">
    <citation type="journal article" date="2015" name="Nature">
        <title>rRNA introns, odd ribosomes, and small enigmatic genomes across a large radiation of phyla.</title>
        <authorList>
            <person name="Brown C.T."/>
            <person name="Hug L.A."/>
            <person name="Thomas B.C."/>
            <person name="Sharon I."/>
            <person name="Castelle C.J."/>
            <person name="Singh A."/>
            <person name="Wilkins M.J."/>
            <person name="Williams K.H."/>
            <person name="Banfield J.F."/>
        </authorList>
    </citation>
    <scope>NUCLEOTIDE SEQUENCE [LARGE SCALE GENOMIC DNA]</scope>
</reference>
<evidence type="ECO:0000256" key="1">
    <source>
        <dbReference type="ARBA" id="ARBA00022490"/>
    </source>
</evidence>
<dbReference type="Proteomes" id="UP000034137">
    <property type="component" value="Unassembled WGS sequence"/>
</dbReference>
<evidence type="ECO:0000256" key="6">
    <source>
        <dbReference type="HAMAP-Rule" id="MF_01877"/>
    </source>
</evidence>